<keyword evidence="7" id="KW-1185">Reference proteome</keyword>
<dbReference type="PANTHER" id="PTHR37423:SF2">
    <property type="entry name" value="MEMBRANE-BOUND LYTIC MUREIN TRANSGLYCOSYLASE C"/>
    <property type="match status" value="1"/>
</dbReference>
<name>A0ABX4ZLS5_9PROT</name>
<gene>
    <name evidence="6" type="ORF">ASQ42_05730</name>
</gene>
<evidence type="ECO:0000313" key="7">
    <source>
        <dbReference type="Proteomes" id="UP000237218"/>
    </source>
</evidence>
<proteinExistence type="inferred from homology"/>
<dbReference type="SUPFAM" id="SSF53955">
    <property type="entry name" value="Lysozyme-like"/>
    <property type="match status" value="1"/>
</dbReference>
<comment type="similarity">
    <text evidence="2">Belongs to the virb1 family.</text>
</comment>
<dbReference type="PANTHER" id="PTHR37423">
    <property type="entry name" value="SOLUBLE LYTIC MUREIN TRANSGLYCOSYLASE-RELATED"/>
    <property type="match status" value="1"/>
</dbReference>
<dbReference type="EMBL" id="LMYI01000008">
    <property type="protein sequence ID" value="POS62843.1"/>
    <property type="molecule type" value="Genomic_DNA"/>
</dbReference>
<dbReference type="CDD" id="cd13401">
    <property type="entry name" value="Slt70-like"/>
    <property type="match status" value="1"/>
</dbReference>
<dbReference type="Proteomes" id="UP000237218">
    <property type="component" value="Unassembled WGS sequence"/>
</dbReference>
<evidence type="ECO:0000259" key="5">
    <source>
        <dbReference type="Pfam" id="PF01464"/>
    </source>
</evidence>
<evidence type="ECO:0000256" key="1">
    <source>
        <dbReference type="ARBA" id="ARBA00007734"/>
    </source>
</evidence>
<accession>A0ABX4ZLS5</accession>
<dbReference type="InterPro" id="IPR008939">
    <property type="entry name" value="Lytic_TGlycosylase_superhlx_U"/>
</dbReference>
<protein>
    <submittedName>
        <fullName evidence="6">Murein transglycosylase</fullName>
    </submittedName>
</protein>
<evidence type="ECO:0000256" key="2">
    <source>
        <dbReference type="ARBA" id="ARBA00009387"/>
    </source>
</evidence>
<evidence type="ECO:0000256" key="3">
    <source>
        <dbReference type="ARBA" id="ARBA00022729"/>
    </source>
</evidence>
<keyword evidence="3 4" id="KW-0732">Signal</keyword>
<dbReference type="Gene3D" id="1.10.530.10">
    <property type="match status" value="1"/>
</dbReference>
<comment type="caution">
    <text evidence="6">The sequence shown here is derived from an EMBL/GenBank/DDBJ whole genome shotgun (WGS) entry which is preliminary data.</text>
</comment>
<feature type="chain" id="PRO_5045776155" evidence="4">
    <location>
        <begin position="36"/>
        <end position="655"/>
    </location>
</feature>
<sequence>MISAFRTSIKPPGRPGRTILRCVLALACSAPAVTAWGDTSRSLEAELGLSPSVPSASSPSRLDEWKALTAPGGTAYPAQRYAAFLRQQPAWPLQKRIESRYERAMLMETSAQARQALCPAFPIMRSDLLAACASFLPDLPTQARRLWRETDMGPAEQGLFLTRFSAHLTADDELKRYERLERNGPVTLAREQLQRTPPALRPVLTARLANRFATADADAAFQNTDASSDAMLVYYRLKYLRLHDRLDEAIQLWQQPLPTTSVGALSPPTVTQWQDERTNFVRALLRSGRHDAALTGFALLDTIPASSQTEDSHMMAGYIALMLLHDPNRAAPHFKALAAETDLNHRAAGLYWQARSLESQHPDQAGPLFRKAATLPTTFYGQMALARLTHTAFLSATNRDMRFLALLKQQLAALPPMPPAGKSPRPDLMAAATRLQQAGDNQNATLFLTYLQGRTQDDRAGQPAIARLSTRLGLPKPAILVARQLARQGIAFYPGGYPSPRVMVPTSLPPSLMPALIRQESSMDEYAVSPRHALGLTQLLLPTAIRTAKRHALPYQLTSPADLLDPNINTTIGSLFMEDLQAQFGQVLPYALAAYNAGPGRSRQWQDEIGSPTSPTREDEDSLLRWILLIPYKETRVYIEHIMTDMSLYALLLTH</sequence>
<feature type="domain" description="Transglycosylase SLT" evidence="5">
    <location>
        <begin position="508"/>
        <end position="608"/>
    </location>
</feature>
<evidence type="ECO:0000256" key="4">
    <source>
        <dbReference type="SAM" id="SignalP"/>
    </source>
</evidence>
<dbReference type="InterPro" id="IPR008258">
    <property type="entry name" value="Transglycosylase_SLT_dom_1"/>
</dbReference>
<dbReference type="Pfam" id="PF01464">
    <property type="entry name" value="SLT"/>
    <property type="match status" value="1"/>
</dbReference>
<feature type="signal peptide" evidence="4">
    <location>
        <begin position="1"/>
        <end position="35"/>
    </location>
</feature>
<reference evidence="6 7" key="1">
    <citation type="submission" date="2018-02" db="EMBL/GenBank/DDBJ databases">
        <title>Draft genome sequences of four Parasaccharibacter apium strains isolated from honey bees.</title>
        <authorList>
            <person name="Corby-Harris V.L."/>
            <person name="Anderson K.E."/>
        </authorList>
    </citation>
    <scope>NUCLEOTIDE SEQUENCE [LARGE SCALE GENOMIC DNA]</scope>
    <source>
        <strain evidence="6 7">B8</strain>
    </source>
</reference>
<dbReference type="Gene3D" id="1.25.20.10">
    <property type="entry name" value="Bacterial muramidases"/>
    <property type="match status" value="1"/>
</dbReference>
<dbReference type="SUPFAM" id="SSF48435">
    <property type="entry name" value="Bacterial muramidases"/>
    <property type="match status" value="1"/>
</dbReference>
<evidence type="ECO:0000313" key="6">
    <source>
        <dbReference type="EMBL" id="POS62843.1"/>
    </source>
</evidence>
<dbReference type="InterPro" id="IPR023346">
    <property type="entry name" value="Lysozyme-like_dom_sf"/>
</dbReference>
<organism evidence="6 7">
    <name type="scientific">Parasaccharibacter apium</name>
    <dbReference type="NCBI Taxonomy" id="1510841"/>
    <lineage>
        <taxon>Bacteria</taxon>
        <taxon>Pseudomonadati</taxon>
        <taxon>Pseudomonadota</taxon>
        <taxon>Alphaproteobacteria</taxon>
        <taxon>Acetobacterales</taxon>
        <taxon>Acetobacteraceae</taxon>
        <taxon>Parasaccharibacter</taxon>
    </lineage>
</organism>
<comment type="similarity">
    <text evidence="1">Belongs to the transglycosylase Slt family.</text>
</comment>